<protein>
    <submittedName>
        <fullName evidence="9">DHA2 family efflux MFS transporter permease subunit</fullName>
    </submittedName>
</protein>
<reference evidence="9 10" key="1">
    <citation type="submission" date="2019-01" db="EMBL/GenBank/DDBJ databases">
        <authorList>
            <person name="Chen W.-M."/>
        </authorList>
    </citation>
    <scope>NUCLEOTIDE SEQUENCE [LARGE SCALE GENOMIC DNA]</scope>
    <source>
        <strain evidence="9 10">FSY-15</strain>
    </source>
</reference>
<dbReference type="InterPro" id="IPR020846">
    <property type="entry name" value="MFS_dom"/>
</dbReference>
<dbReference type="CDD" id="cd17503">
    <property type="entry name" value="MFS_LmrB_MDR_like"/>
    <property type="match status" value="1"/>
</dbReference>
<dbReference type="PRINTS" id="PR01036">
    <property type="entry name" value="TCRTETB"/>
</dbReference>
<keyword evidence="3" id="KW-1003">Cell membrane</keyword>
<keyword evidence="2" id="KW-0813">Transport</keyword>
<dbReference type="EMBL" id="SACY01000001">
    <property type="protein sequence ID" value="RVU26869.1"/>
    <property type="molecule type" value="Genomic_DNA"/>
</dbReference>
<accession>A0A437PXA1</accession>
<dbReference type="RefSeq" id="WP_127802420.1">
    <property type="nucleotide sequence ID" value="NZ_SACY01000001.1"/>
</dbReference>
<evidence type="ECO:0000256" key="4">
    <source>
        <dbReference type="ARBA" id="ARBA00022692"/>
    </source>
</evidence>
<feature type="transmembrane region" description="Helical" evidence="7">
    <location>
        <begin position="7"/>
        <end position="25"/>
    </location>
</feature>
<evidence type="ECO:0000256" key="2">
    <source>
        <dbReference type="ARBA" id="ARBA00022448"/>
    </source>
</evidence>
<dbReference type="PROSITE" id="PS50850">
    <property type="entry name" value="MFS"/>
    <property type="match status" value="1"/>
</dbReference>
<dbReference type="InterPro" id="IPR036259">
    <property type="entry name" value="MFS_trans_sf"/>
</dbReference>
<feature type="transmembrane region" description="Helical" evidence="7">
    <location>
        <begin position="337"/>
        <end position="357"/>
    </location>
</feature>
<dbReference type="Gene3D" id="1.20.1720.10">
    <property type="entry name" value="Multidrug resistance protein D"/>
    <property type="match status" value="1"/>
</dbReference>
<feature type="transmembrane region" description="Helical" evidence="7">
    <location>
        <begin position="270"/>
        <end position="294"/>
    </location>
</feature>
<dbReference type="OrthoDB" id="9807274at2"/>
<evidence type="ECO:0000313" key="10">
    <source>
        <dbReference type="Proteomes" id="UP000282832"/>
    </source>
</evidence>
<dbReference type="Proteomes" id="UP000282832">
    <property type="component" value="Unassembled WGS sequence"/>
</dbReference>
<dbReference type="GO" id="GO:0005886">
    <property type="term" value="C:plasma membrane"/>
    <property type="evidence" value="ECO:0007669"/>
    <property type="project" value="UniProtKB-SubCell"/>
</dbReference>
<dbReference type="InterPro" id="IPR004638">
    <property type="entry name" value="EmrB-like"/>
</dbReference>
<dbReference type="Gene3D" id="1.20.1250.20">
    <property type="entry name" value="MFS general substrate transporter like domains"/>
    <property type="match status" value="1"/>
</dbReference>
<feature type="transmembrane region" description="Helical" evidence="7">
    <location>
        <begin position="167"/>
        <end position="186"/>
    </location>
</feature>
<gene>
    <name evidence="9" type="ORF">EOJ36_02410</name>
</gene>
<dbReference type="SUPFAM" id="SSF103473">
    <property type="entry name" value="MFS general substrate transporter"/>
    <property type="match status" value="1"/>
</dbReference>
<dbReference type="PANTHER" id="PTHR23501:SF174">
    <property type="entry name" value="MULTIDRUG EXPORT PROTEIN EMRB-RELATED"/>
    <property type="match status" value="1"/>
</dbReference>
<dbReference type="Pfam" id="PF07690">
    <property type="entry name" value="MFS_1"/>
    <property type="match status" value="1"/>
</dbReference>
<proteinExistence type="predicted"/>
<feature type="transmembrane region" description="Helical" evidence="7">
    <location>
        <begin position="48"/>
        <end position="70"/>
    </location>
</feature>
<name>A0A437PXA1_9BACT</name>
<feature type="transmembrane region" description="Helical" evidence="7">
    <location>
        <begin position="77"/>
        <end position="95"/>
    </location>
</feature>
<keyword evidence="6 7" id="KW-0472">Membrane</keyword>
<dbReference type="InterPro" id="IPR011701">
    <property type="entry name" value="MFS"/>
</dbReference>
<feature type="transmembrane region" description="Helical" evidence="7">
    <location>
        <begin position="232"/>
        <end position="250"/>
    </location>
</feature>
<comment type="subcellular location">
    <subcellularLocation>
        <location evidence="1">Cell membrane</location>
        <topology evidence="1">Multi-pass membrane protein</topology>
    </subcellularLocation>
</comment>
<keyword evidence="10" id="KW-1185">Reference proteome</keyword>
<dbReference type="AlphaFoldDB" id="A0A437PXA1"/>
<evidence type="ECO:0000256" key="1">
    <source>
        <dbReference type="ARBA" id="ARBA00004651"/>
    </source>
</evidence>
<feature type="domain" description="Major facilitator superfamily (MFS) profile" evidence="8">
    <location>
        <begin position="12"/>
        <end position="511"/>
    </location>
</feature>
<evidence type="ECO:0000256" key="7">
    <source>
        <dbReference type="SAM" id="Phobius"/>
    </source>
</evidence>
<evidence type="ECO:0000259" key="8">
    <source>
        <dbReference type="PROSITE" id="PS50850"/>
    </source>
</evidence>
<evidence type="ECO:0000256" key="3">
    <source>
        <dbReference type="ARBA" id="ARBA00022475"/>
    </source>
</evidence>
<sequence length="527" mass="57746">MAKPQGFAKVIIVLTTITAAIMELLDTTIVNVALNQISGSLGATIEDIAWVITSYAIANVIIIPMTGFLGEYFGRKNYYTTSIIIFGIASYFCGMSDSLWELVMWRFIQGIGGGALLSTSQAILFDAFDADERPLASGFFAMGIVMGPSLGPVLGGWIVDNLKWSDIFFVNIPICVLATVLTIVFIERKPGEGTHKDKIKIDYPGILLLMLFVGSIQYILEKGEGEGWFESRTITLLTITTILGLIGFIWREKTTEHPVVNLNVFNNKTFAMSSIFTVVGGFGLFTSVFVYPLMVQRINGLTPTETGWSLMLPTFLGVFLFPVIGKYLSTGGKPIPFMVAGICIYVIFGFIGGSSTADMGSADFFPMQMLRVVGVSMLQMPLINQAVAGLEPKDFGSGISISNMIRQLGGAFGIAVANNYATSRAAQHRSDLLANITPENPLFQQRFQGIASMIQQKTGDAFQATQVAYKNIDLIVTKQAYYLAYLDTFRLVSIIFICIFPFVFLLRTPKRSQAEINKLNKAAEEAH</sequence>
<comment type="caution">
    <text evidence="9">The sequence shown here is derived from an EMBL/GenBank/DDBJ whole genome shotgun (WGS) entry which is preliminary data.</text>
</comment>
<feature type="transmembrane region" description="Helical" evidence="7">
    <location>
        <begin position="201"/>
        <end position="220"/>
    </location>
</feature>
<evidence type="ECO:0000313" key="9">
    <source>
        <dbReference type="EMBL" id="RVU26869.1"/>
    </source>
</evidence>
<feature type="transmembrane region" description="Helical" evidence="7">
    <location>
        <begin position="306"/>
        <end position="325"/>
    </location>
</feature>
<feature type="transmembrane region" description="Helical" evidence="7">
    <location>
        <begin position="107"/>
        <end position="128"/>
    </location>
</feature>
<keyword evidence="4 7" id="KW-0812">Transmembrane</keyword>
<organism evidence="9 10">
    <name type="scientific">Sandaracinomonas limnophila</name>
    <dbReference type="NCBI Taxonomy" id="1862386"/>
    <lineage>
        <taxon>Bacteria</taxon>
        <taxon>Pseudomonadati</taxon>
        <taxon>Bacteroidota</taxon>
        <taxon>Cytophagia</taxon>
        <taxon>Cytophagales</taxon>
        <taxon>Flectobacillaceae</taxon>
        <taxon>Sandaracinomonas</taxon>
    </lineage>
</organism>
<dbReference type="NCBIfam" id="TIGR00711">
    <property type="entry name" value="efflux_EmrB"/>
    <property type="match status" value="1"/>
</dbReference>
<evidence type="ECO:0000256" key="5">
    <source>
        <dbReference type="ARBA" id="ARBA00022989"/>
    </source>
</evidence>
<feature type="transmembrane region" description="Helical" evidence="7">
    <location>
        <begin position="488"/>
        <end position="506"/>
    </location>
</feature>
<feature type="transmembrane region" description="Helical" evidence="7">
    <location>
        <begin position="135"/>
        <end position="155"/>
    </location>
</feature>
<keyword evidence="5 7" id="KW-1133">Transmembrane helix</keyword>
<evidence type="ECO:0000256" key="6">
    <source>
        <dbReference type="ARBA" id="ARBA00023136"/>
    </source>
</evidence>
<dbReference type="GO" id="GO:0022857">
    <property type="term" value="F:transmembrane transporter activity"/>
    <property type="evidence" value="ECO:0007669"/>
    <property type="project" value="InterPro"/>
</dbReference>
<dbReference type="PANTHER" id="PTHR23501">
    <property type="entry name" value="MAJOR FACILITATOR SUPERFAMILY"/>
    <property type="match status" value="1"/>
</dbReference>